<gene>
    <name evidence="2" type="ORF">IV50_GL001168</name>
</gene>
<dbReference type="OrthoDB" id="2145624at2"/>
<feature type="compositionally biased region" description="Polar residues" evidence="1">
    <location>
        <begin position="147"/>
        <end position="161"/>
    </location>
</feature>
<proteinExistence type="predicted"/>
<evidence type="ECO:0008006" key="4">
    <source>
        <dbReference type="Google" id="ProtNLM"/>
    </source>
</evidence>
<name>A0A0R2GZV8_WEIVI</name>
<evidence type="ECO:0000256" key="1">
    <source>
        <dbReference type="SAM" id="MobiDB-lite"/>
    </source>
</evidence>
<evidence type="ECO:0000313" key="3">
    <source>
        <dbReference type="Proteomes" id="UP000051992"/>
    </source>
</evidence>
<dbReference type="InterPro" id="IPR007731">
    <property type="entry name" value="DUF669"/>
</dbReference>
<evidence type="ECO:0000313" key="2">
    <source>
        <dbReference type="EMBL" id="KRN46192.1"/>
    </source>
</evidence>
<accession>A0A0R2GZV8</accession>
<reference evidence="2 3" key="1">
    <citation type="journal article" date="2015" name="Genome Announc.">
        <title>Expanding the biotechnology potential of lactobacilli through comparative genomics of 213 strains and associated genera.</title>
        <authorList>
            <person name="Sun Z."/>
            <person name="Harris H.M."/>
            <person name="McCann A."/>
            <person name="Guo C."/>
            <person name="Argimon S."/>
            <person name="Zhang W."/>
            <person name="Yang X."/>
            <person name="Jeffery I.B."/>
            <person name="Cooney J.C."/>
            <person name="Kagawa T.F."/>
            <person name="Liu W."/>
            <person name="Song Y."/>
            <person name="Salvetti E."/>
            <person name="Wrobel A."/>
            <person name="Rasinkangas P."/>
            <person name="Parkhill J."/>
            <person name="Rea M.C."/>
            <person name="O'Sullivan O."/>
            <person name="Ritari J."/>
            <person name="Douillard F.P."/>
            <person name="Paul Ross R."/>
            <person name="Yang R."/>
            <person name="Briner A.E."/>
            <person name="Felis G.E."/>
            <person name="de Vos W.M."/>
            <person name="Barrangou R."/>
            <person name="Klaenhammer T.R."/>
            <person name="Caufield P.W."/>
            <person name="Cui Y."/>
            <person name="Zhang H."/>
            <person name="O'Toole P.W."/>
        </authorList>
    </citation>
    <scope>NUCLEOTIDE SEQUENCE [LARGE SCALE GENOMIC DNA]</scope>
    <source>
        <strain evidence="2 3">DSM 20410</strain>
    </source>
</reference>
<dbReference type="EMBL" id="JQBM01000003">
    <property type="protein sequence ID" value="KRN46192.1"/>
    <property type="molecule type" value="Genomic_DNA"/>
</dbReference>
<dbReference type="PATRIC" id="fig|1629.5.peg.1178"/>
<dbReference type="Pfam" id="PF05037">
    <property type="entry name" value="DUF669"/>
    <property type="match status" value="1"/>
</dbReference>
<keyword evidence="3" id="KW-1185">Reference proteome</keyword>
<comment type="caution">
    <text evidence="2">The sequence shown here is derived from an EMBL/GenBank/DDBJ whole genome shotgun (WGS) entry which is preliminary data.</text>
</comment>
<organism evidence="2 3">
    <name type="scientific">Weissella viridescens</name>
    <name type="common">Lactobacillus viridescens</name>
    <dbReference type="NCBI Taxonomy" id="1629"/>
    <lineage>
        <taxon>Bacteria</taxon>
        <taxon>Bacillati</taxon>
        <taxon>Bacillota</taxon>
        <taxon>Bacilli</taxon>
        <taxon>Lactobacillales</taxon>
        <taxon>Lactobacillaceae</taxon>
        <taxon>Weissella</taxon>
    </lineage>
</organism>
<dbReference type="RefSeq" id="WP_057746413.1">
    <property type="nucleotide sequence ID" value="NZ_JAIFOK010000002.1"/>
</dbReference>
<dbReference type="Proteomes" id="UP000051992">
    <property type="component" value="Unassembled WGS sequence"/>
</dbReference>
<sequence>MAFTFDANDIRMTSTGLEFGGDYNVKVTSADFKGKTKNGNDYATVRFEVVDGDQKGAQITHVFMDDAETERPFRYREINAMLAGMNYQGSGEMTLQTLMPQIVNQQLAVQVKKFEKSTNDGRIYYNPRIEDFGKFMTGGSKTDKSNPRPSNNTNTQPSNGGFNPAEQGMTPPPVAPQGDPFGGGF</sequence>
<protein>
    <recommendedName>
        <fullName evidence="4">DUF669 domain-containing protein</fullName>
    </recommendedName>
</protein>
<dbReference type="AlphaFoldDB" id="A0A0R2GZV8"/>
<feature type="region of interest" description="Disordered" evidence="1">
    <location>
        <begin position="135"/>
        <end position="185"/>
    </location>
</feature>